<dbReference type="InterPro" id="IPR000330">
    <property type="entry name" value="SNF2_N"/>
</dbReference>
<organism evidence="4 5">
    <name type="scientific">Streptomyces tuirus</name>
    <dbReference type="NCBI Taxonomy" id="68278"/>
    <lineage>
        <taxon>Bacteria</taxon>
        <taxon>Bacillati</taxon>
        <taxon>Actinomycetota</taxon>
        <taxon>Actinomycetes</taxon>
        <taxon>Kitasatosporales</taxon>
        <taxon>Streptomycetaceae</taxon>
        <taxon>Streptomyces</taxon>
    </lineage>
</organism>
<dbReference type="PROSITE" id="PS51192">
    <property type="entry name" value="HELICASE_ATP_BIND_1"/>
    <property type="match status" value="1"/>
</dbReference>
<dbReference type="PROSITE" id="PS51194">
    <property type="entry name" value="HELICASE_CTER"/>
    <property type="match status" value="1"/>
</dbReference>
<dbReference type="Gene3D" id="3.40.50.10810">
    <property type="entry name" value="Tandem AAA-ATPase domain"/>
    <property type="match status" value="1"/>
</dbReference>
<dbReference type="FunFam" id="3.40.50.10810:FF:000031">
    <property type="entry name" value="Helicase, SNF2/RAD54 family"/>
    <property type="match status" value="1"/>
</dbReference>
<dbReference type="Pfam" id="PF12419">
    <property type="entry name" value="DUF3670"/>
    <property type="match status" value="1"/>
</dbReference>
<sequence>MRELLGAGWAAVFLPGEPARLGQLLLWKPTGTAVGDRKAPTGLETETVELVLPHGRSVRRRRVEGYSLPVAVAVSALADTEPTHPSGAAWQAATRFALRLLADGRLHPALAPAGYDTWQVGPFTAAQRQTLDALAAAFPPHAHCLPEPGPGPGPLRIAEPVALVRQFCDAVADDLVRTPAAPLAMGALPYAWREARAVPALREWAEETQAALTAEVSVSLRVDVPEGRRRQFRAVLQLHTAADPALVIEAARLWSEPTEVERLLGPRAETETLLALRRGARAWPPLRRLLDDAAPDQLRLTDDEAFDLLGDATDALRAAGVDVHWPRDLVKALTATAEIGQRTAPGSTAGGLLDTEALLDFRWQVSLGGEPLTEAEMDALAESRRPLVRLRDQWVLADPKLVARAKRRRMEPLTPMEALSAALTGEAEQDGDRVACTAVGAFGGLVARIRDPEARTPVPQPAALKATLREYQKRGLAWLAEMCALGLGGCLADDMGLGKTITLLALHLHRQSDPTTAGPTLVVCPASLLGNWQREAARFAPLTPVRRYHGGDRHLGDLAVDEIVLVTYGVLRRDREVLAETAWSLVAADEAQHVKNPYAVTARELRALPARARVALTGTPVENNLSELWALLDWTTPGLLGTLAAFRDRHARAIEAGEDPEAAERLSRLVRPFLLRRKKSDPGIAPELPPKTETDHVVPLTAEQTSLYEAQVRETMAKIAESEGIARRGLVLKLLTALKQICNHPAQYLKEPHHVKEHGLRRSAPLRGRSGKLDLLDELLDTITAEGESVLVFTQYKQMAALLEKHLAERGIPTLFLHGGTPVARREEMVDRFQRGEVPVFLLSLKAAGTGLNLTRATHVVHYDRWWNPAVEDQATDRAYRIGQDSPVQVHKLLAEGTVEDKVAKLLEAKRALADAVVGSGEAALTELSDADLAELVVLGRQS</sequence>
<dbReference type="InterPro" id="IPR001650">
    <property type="entry name" value="Helicase_C-like"/>
</dbReference>
<feature type="domain" description="Helicase C-terminal" evidence="3">
    <location>
        <begin position="775"/>
        <end position="929"/>
    </location>
</feature>
<accession>A0A941FD60</accession>
<evidence type="ECO:0000313" key="4">
    <source>
        <dbReference type="EMBL" id="MBR8642473.1"/>
    </source>
</evidence>
<evidence type="ECO:0000259" key="3">
    <source>
        <dbReference type="PROSITE" id="PS51194"/>
    </source>
</evidence>
<dbReference type="InterPro" id="IPR022138">
    <property type="entry name" value="DUF3670"/>
</dbReference>
<dbReference type="GO" id="GO:0004386">
    <property type="term" value="F:helicase activity"/>
    <property type="evidence" value="ECO:0007669"/>
    <property type="project" value="UniProtKB-KW"/>
</dbReference>
<keyword evidence="1" id="KW-0378">Hydrolase</keyword>
<dbReference type="Proteomes" id="UP000682308">
    <property type="component" value="Unassembled WGS sequence"/>
</dbReference>
<dbReference type="SUPFAM" id="SSF52540">
    <property type="entry name" value="P-loop containing nucleoside triphosphate hydrolases"/>
    <property type="match status" value="2"/>
</dbReference>
<dbReference type="AlphaFoldDB" id="A0A941FD60"/>
<dbReference type="FunFam" id="3.40.50.300:FF:000533">
    <property type="entry name" value="Helicase, Snf2 family"/>
    <property type="match status" value="1"/>
</dbReference>
<protein>
    <submittedName>
        <fullName evidence="4">DEAD/DEAH box helicase</fullName>
    </submittedName>
</protein>
<dbReference type="GO" id="GO:0016787">
    <property type="term" value="F:hydrolase activity"/>
    <property type="evidence" value="ECO:0007669"/>
    <property type="project" value="UniProtKB-KW"/>
</dbReference>
<keyword evidence="4" id="KW-0347">Helicase</keyword>
<dbReference type="SMART" id="SM00487">
    <property type="entry name" value="DEXDc"/>
    <property type="match status" value="1"/>
</dbReference>
<keyword evidence="5" id="KW-1185">Reference proteome</keyword>
<feature type="domain" description="Helicase ATP-binding" evidence="2">
    <location>
        <begin position="480"/>
        <end position="638"/>
    </location>
</feature>
<dbReference type="InterPro" id="IPR014001">
    <property type="entry name" value="Helicase_ATP-bd"/>
</dbReference>
<keyword evidence="4" id="KW-0067">ATP-binding</keyword>
<dbReference type="Gene3D" id="1.20.120.850">
    <property type="entry name" value="SWI2/SNF2 ATPases, N-terminal domain"/>
    <property type="match status" value="1"/>
</dbReference>
<evidence type="ECO:0000259" key="2">
    <source>
        <dbReference type="PROSITE" id="PS51192"/>
    </source>
</evidence>
<dbReference type="InterPro" id="IPR027417">
    <property type="entry name" value="P-loop_NTPase"/>
</dbReference>
<dbReference type="PANTHER" id="PTHR10799">
    <property type="entry name" value="SNF2/RAD54 HELICASE FAMILY"/>
    <property type="match status" value="1"/>
</dbReference>
<dbReference type="SMART" id="SM00490">
    <property type="entry name" value="HELICc"/>
    <property type="match status" value="1"/>
</dbReference>
<reference evidence="4 5" key="1">
    <citation type="submission" date="2021-04" db="EMBL/GenBank/DDBJ databases">
        <title>Characterization of the biosynthetic gene cluster of new lipopeptides with antitumor activity in the genome of the marine Streptomyces PHM034.</title>
        <authorList>
            <person name="Ceniceros A."/>
            <person name="Canedo L."/>
            <person name="Mendez C."/>
            <person name="Olano C."/>
            <person name="Schleissner C."/>
            <person name="Cuevas C."/>
            <person name="De La Calle F."/>
            <person name="Salas J.A."/>
        </authorList>
    </citation>
    <scope>NUCLEOTIDE SEQUENCE [LARGE SCALE GENOMIC DNA]</scope>
    <source>
        <strain evidence="4 5">PHM034</strain>
    </source>
</reference>
<dbReference type="InterPro" id="IPR049730">
    <property type="entry name" value="SNF2/RAD54-like_C"/>
</dbReference>
<dbReference type="CDD" id="cd18793">
    <property type="entry name" value="SF2_C_SNF"/>
    <property type="match status" value="1"/>
</dbReference>
<keyword evidence="4" id="KW-0547">Nucleotide-binding</keyword>
<evidence type="ECO:0000256" key="1">
    <source>
        <dbReference type="ARBA" id="ARBA00022801"/>
    </source>
</evidence>
<proteinExistence type="predicted"/>
<gene>
    <name evidence="4" type="ORF">KEF29_32095</name>
</gene>
<dbReference type="Pfam" id="PF00176">
    <property type="entry name" value="SNF2-rel_dom"/>
    <property type="match status" value="1"/>
</dbReference>
<comment type="caution">
    <text evidence="4">The sequence shown here is derived from an EMBL/GenBank/DDBJ whole genome shotgun (WGS) entry which is preliminary data.</text>
</comment>
<name>A0A941FD60_9ACTN</name>
<dbReference type="GO" id="GO:0005524">
    <property type="term" value="F:ATP binding"/>
    <property type="evidence" value="ECO:0007669"/>
    <property type="project" value="InterPro"/>
</dbReference>
<dbReference type="EMBL" id="JAGTPG010000002">
    <property type="protein sequence ID" value="MBR8642473.1"/>
    <property type="molecule type" value="Genomic_DNA"/>
</dbReference>
<evidence type="ECO:0000313" key="5">
    <source>
        <dbReference type="Proteomes" id="UP000682308"/>
    </source>
</evidence>
<dbReference type="Pfam" id="PF00271">
    <property type="entry name" value="Helicase_C"/>
    <property type="match status" value="1"/>
</dbReference>
<dbReference type="Gene3D" id="3.40.50.300">
    <property type="entry name" value="P-loop containing nucleotide triphosphate hydrolases"/>
    <property type="match status" value="1"/>
</dbReference>
<dbReference type="InterPro" id="IPR038718">
    <property type="entry name" value="SNF2-like_sf"/>
</dbReference>